<reference evidence="3 4" key="1">
    <citation type="submission" date="2021-06" db="EMBL/GenBank/DDBJ databases">
        <title>Halomicroarcula sp. a new haloarchaeum isolated from saline soil.</title>
        <authorList>
            <person name="Duran-Viseras A."/>
            <person name="Sanchez-Porro C."/>
            <person name="Ventosa A."/>
        </authorList>
    </citation>
    <scope>NUCLEOTIDE SEQUENCE [LARGE SCALE GENOMIC DNA]</scope>
    <source>
        <strain evidence="3 4">F13</strain>
    </source>
</reference>
<comment type="caution">
    <text evidence="3">The sequence shown here is derived from an EMBL/GenBank/DDBJ whole genome shotgun (WGS) entry which is preliminary data.</text>
</comment>
<dbReference type="Proteomes" id="UP001430377">
    <property type="component" value="Unassembled WGS sequence"/>
</dbReference>
<sequence length="218" mass="25569">MCTTDELDDDPEDERESWLRHNKDPHDRPQGLLTYDDREYLLGEKDISDASETQLRQRMRDRIRNGLVDFELLFHYLDDRDLQTIFSDITEPPEGSEISEVYDGIRWALAFSYYGITEHTHVNFERLLEEAIEIGSNRSRKATEGEHQKAAIASVNIEVDWRVRFVDPERAMEKLRDGEWLTDKEIGALVRHGDLDNEDLERLREDDILDSDTATDKE</sequence>
<dbReference type="EMBL" id="RKLR01000002">
    <property type="protein sequence ID" value="MBX0322933.1"/>
    <property type="molecule type" value="Genomic_DNA"/>
</dbReference>
<dbReference type="Pfam" id="PF26404">
    <property type="entry name" value="DUF8102"/>
    <property type="match status" value="1"/>
</dbReference>
<evidence type="ECO:0000256" key="1">
    <source>
        <dbReference type="SAM" id="MobiDB-lite"/>
    </source>
</evidence>
<organism evidence="3 4">
    <name type="scientific">Haloarcula rubra</name>
    <dbReference type="NCBI Taxonomy" id="2487747"/>
    <lineage>
        <taxon>Archaea</taxon>
        <taxon>Methanobacteriati</taxon>
        <taxon>Methanobacteriota</taxon>
        <taxon>Stenosarchaea group</taxon>
        <taxon>Halobacteria</taxon>
        <taxon>Halobacteriales</taxon>
        <taxon>Haloarculaceae</taxon>
        <taxon>Haloarcula</taxon>
    </lineage>
</organism>
<feature type="region of interest" description="Disordered" evidence="1">
    <location>
        <begin position="1"/>
        <end position="32"/>
    </location>
</feature>
<gene>
    <name evidence="3" type="ORF">EGH21_07820</name>
</gene>
<name>A0AAW4PRA9_9EURY</name>
<keyword evidence="4" id="KW-1185">Reference proteome</keyword>
<evidence type="ECO:0000259" key="2">
    <source>
        <dbReference type="Pfam" id="PF26404"/>
    </source>
</evidence>
<feature type="compositionally biased region" description="Basic and acidic residues" evidence="1">
    <location>
        <begin position="16"/>
        <end position="32"/>
    </location>
</feature>
<dbReference type="GeneID" id="44855888"/>
<evidence type="ECO:0000313" key="4">
    <source>
        <dbReference type="Proteomes" id="UP001430377"/>
    </source>
</evidence>
<feature type="domain" description="Domain of unknown function" evidence="2">
    <location>
        <begin position="33"/>
        <end position="204"/>
    </location>
</feature>
<dbReference type="InterPro" id="IPR058415">
    <property type="entry name" value="DUF8102"/>
</dbReference>
<dbReference type="RefSeq" id="WP_166968101.1">
    <property type="nucleotide sequence ID" value="NZ_RKLR01000002.1"/>
</dbReference>
<evidence type="ECO:0000313" key="3">
    <source>
        <dbReference type="EMBL" id="MBX0322933.1"/>
    </source>
</evidence>
<feature type="compositionally biased region" description="Acidic residues" evidence="1">
    <location>
        <begin position="1"/>
        <end position="15"/>
    </location>
</feature>
<proteinExistence type="predicted"/>
<accession>A0AAW4PRA9</accession>
<dbReference type="AlphaFoldDB" id="A0AAW4PRA9"/>
<protein>
    <recommendedName>
        <fullName evidence="2">Domain of unknown function domain-containing protein</fullName>
    </recommendedName>
</protein>